<dbReference type="OrthoDB" id="445695at2759"/>
<keyword evidence="2" id="KW-0862">Zinc</keyword>
<dbReference type="AlphaFoldDB" id="A0A8H3FN78"/>
<dbReference type="PANTHER" id="PTHR10443:SF12">
    <property type="entry name" value="DIPEPTIDASE"/>
    <property type="match status" value="1"/>
</dbReference>
<dbReference type="EMBL" id="CAJPDQ010000027">
    <property type="protein sequence ID" value="CAF9927708.1"/>
    <property type="molecule type" value="Genomic_DNA"/>
</dbReference>
<evidence type="ECO:0000313" key="6">
    <source>
        <dbReference type="Proteomes" id="UP000664169"/>
    </source>
</evidence>
<dbReference type="InterPro" id="IPR008257">
    <property type="entry name" value="Pept_M19"/>
</dbReference>
<dbReference type="CDD" id="cd01301">
    <property type="entry name" value="rDP_like"/>
    <property type="match status" value="1"/>
</dbReference>
<evidence type="ECO:0000256" key="1">
    <source>
        <dbReference type="ARBA" id="ARBA00022997"/>
    </source>
</evidence>
<comment type="similarity">
    <text evidence="2">Belongs to the metallo-dependent hydrolases superfamily. Peptidase M19 family.</text>
</comment>
<evidence type="ECO:0000256" key="2">
    <source>
        <dbReference type="RuleBase" id="RU341113"/>
    </source>
</evidence>
<evidence type="ECO:0000256" key="3">
    <source>
        <dbReference type="SAM" id="MobiDB-lite"/>
    </source>
</evidence>
<comment type="catalytic activity">
    <reaction evidence="2">
        <text>an L-aminoacyl-L-amino acid + H2O = 2 an L-alpha-amino acid</text>
        <dbReference type="Rhea" id="RHEA:48940"/>
        <dbReference type="ChEBI" id="CHEBI:15377"/>
        <dbReference type="ChEBI" id="CHEBI:59869"/>
        <dbReference type="ChEBI" id="CHEBI:77460"/>
        <dbReference type="EC" id="3.4.13.19"/>
    </reaction>
</comment>
<keyword evidence="4" id="KW-1133">Transmembrane helix</keyword>
<reference evidence="5" key="1">
    <citation type="submission" date="2021-03" db="EMBL/GenBank/DDBJ databases">
        <authorList>
            <person name="Tagirdzhanova G."/>
        </authorList>
    </citation>
    <scope>NUCLEOTIDE SEQUENCE</scope>
</reference>
<dbReference type="GO" id="GO:0006508">
    <property type="term" value="P:proteolysis"/>
    <property type="evidence" value="ECO:0007669"/>
    <property type="project" value="UniProtKB-KW"/>
</dbReference>
<accession>A0A8H3FN78</accession>
<keyword evidence="4" id="KW-0472">Membrane</keyword>
<keyword evidence="2" id="KW-0482">Metalloprotease</keyword>
<keyword evidence="2" id="KW-0479">Metal-binding</keyword>
<dbReference type="InterPro" id="IPR032466">
    <property type="entry name" value="Metal_Hydrolase"/>
</dbReference>
<keyword evidence="1 2" id="KW-0224">Dipeptidase</keyword>
<feature type="region of interest" description="Disordered" evidence="3">
    <location>
        <begin position="1"/>
        <end position="20"/>
    </location>
</feature>
<dbReference type="Pfam" id="PF01244">
    <property type="entry name" value="Peptidase_M19"/>
    <property type="match status" value="1"/>
</dbReference>
<feature type="compositionally biased region" description="Basic and acidic residues" evidence="3">
    <location>
        <begin position="1"/>
        <end position="10"/>
    </location>
</feature>
<keyword evidence="2" id="KW-0645">Protease</keyword>
<dbReference type="SUPFAM" id="SSF51556">
    <property type="entry name" value="Metallo-dependent hydrolases"/>
    <property type="match status" value="1"/>
</dbReference>
<dbReference type="PANTHER" id="PTHR10443">
    <property type="entry name" value="MICROSOMAL DIPEPTIDASE"/>
    <property type="match status" value="1"/>
</dbReference>
<dbReference type="Proteomes" id="UP000664169">
    <property type="component" value="Unassembled WGS sequence"/>
</dbReference>
<dbReference type="Gene3D" id="3.20.20.140">
    <property type="entry name" value="Metal-dependent hydrolases"/>
    <property type="match status" value="1"/>
</dbReference>
<comment type="caution">
    <text evidence="5">The sequence shown here is derived from an EMBL/GenBank/DDBJ whole genome shotgun (WGS) entry which is preliminary data.</text>
</comment>
<proteinExistence type="inferred from homology"/>
<keyword evidence="2" id="KW-0378">Hydrolase</keyword>
<evidence type="ECO:0000313" key="5">
    <source>
        <dbReference type="EMBL" id="CAF9927708.1"/>
    </source>
</evidence>
<sequence length="426" mass="47885">MDSSNEKATEQDSLLSTRAEPKTITPQHRHGFRRFISQVAILMVFYYSMLFFLSLDDDTLEDDFDRHQDPVDVILKSAPMIDTHNDFPMALRFLYKNDIANLTLDTKLPLHVDFPRLEEGKLKGQFWSVYVSCPADSGNYTSDIYLPLVKQTLEQIDVVHRLIKKFPERLQLALTSKDIWHQFKHAKKSVISSLLGAEGLHQIANSPSILRQYYSLGVRYVTLTHTCHNIYADSCEGEPVHGGLSLAGTALIREMNRIGMLVDLSHVSHDTMRHVLAVTKAPVIYSHSSAFAICDHPRNVPDDVLKMVKQNDGVVQVNFYPGFIKCQEATNATIETVADHVEYIGKLIGYKHVGFGADFDGIDMVPKGMEDVSKYPDLLKILLGRGASVEELKGVVGGNLLRVMKEAEKVSQSMADVEPLRDEIEL</sequence>
<keyword evidence="4" id="KW-0812">Transmembrane</keyword>
<protein>
    <recommendedName>
        <fullName evidence="2">Dipeptidase</fullName>
        <ecNumber evidence="2">3.4.13.19</ecNumber>
    </recommendedName>
</protein>
<dbReference type="EC" id="3.4.13.19" evidence="2"/>
<dbReference type="PROSITE" id="PS51365">
    <property type="entry name" value="RENAL_DIPEPTIDASE_2"/>
    <property type="match status" value="1"/>
</dbReference>
<feature type="transmembrane region" description="Helical" evidence="4">
    <location>
        <begin position="35"/>
        <end position="55"/>
    </location>
</feature>
<evidence type="ECO:0000256" key="4">
    <source>
        <dbReference type="SAM" id="Phobius"/>
    </source>
</evidence>
<comment type="cofactor">
    <cofactor evidence="2">
        <name>Zn(2+)</name>
        <dbReference type="ChEBI" id="CHEBI:29105"/>
    </cofactor>
</comment>
<gene>
    <name evidence="5" type="ORF">GOMPHAMPRED_004476</name>
</gene>
<keyword evidence="6" id="KW-1185">Reference proteome</keyword>
<organism evidence="5 6">
    <name type="scientific">Gomphillus americanus</name>
    <dbReference type="NCBI Taxonomy" id="1940652"/>
    <lineage>
        <taxon>Eukaryota</taxon>
        <taxon>Fungi</taxon>
        <taxon>Dikarya</taxon>
        <taxon>Ascomycota</taxon>
        <taxon>Pezizomycotina</taxon>
        <taxon>Lecanoromycetes</taxon>
        <taxon>OSLEUM clade</taxon>
        <taxon>Ostropomycetidae</taxon>
        <taxon>Ostropales</taxon>
        <taxon>Graphidaceae</taxon>
        <taxon>Gomphilloideae</taxon>
        <taxon>Gomphillus</taxon>
    </lineage>
</organism>
<name>A0A8H3FN78_9LECA</name>
<dbReference type="GO" id="GO:0046872">
    <property type="term" value="F:metal ion binding"/>
    <property type="evidence" value="ECO:0007669"/>
    <property type="project" value="UniProtKB-UniRule"/>
</dbReference>
<dbReference type="GO" id="GO:0070573">
    <property type="term" value="F:metallodipeptidase activity"/>
    <property type="evidence" value="ECO:0007669"/>
    <property type="project" value="InterPro"/>
</dbReference>